<dbReference type="InterPro" id="IPR003673">
    <property type="entry name" value="CoA-Trfase_fam_III"/>
</dbReference>
<dbReference type="Gene3D" id="3.40.50.10540">
    <property type="entry name" value="Crotonobetainyl-coa:carnitine coa-transferase, domain 1"/>
    <property type="match status" value="1"/>
</dbReference>
<dbReference type="InterPro" id="IPR050483">
    <property type="entry name" value="CoA-transferase_III_domain"/>
</dbReference>
<dbReference type="PANTHER" id="PTHR48207:SF3">
    <property type="entry name" value="SUCCINATE--HYDROXYMETHYLGLUTARATE COA-TRANSFERASE"/>
    <property type="match status" value="1"/>
</dbReference>
<keyword evidence="3" id="KW-1185">Reference proteome</keyword>
<dbReference type="PANTHER" id="PTHR48207">
    <property type="entry name" value="SUCCINATE--HYDROXYMETHYLGLUTARATE COA-TRANSFERASE"/>
    <property type="match status" value="1"/>
</dbReference>
<evidence type="ECO:0000313" key="2">
    <source>
        <dbReference type="EMBL" id="BAN02496.1"/>
    </source>
</evidence>
<name>A0A6C7EET9_ILUCY</name>
<dbReference type="Pfam" id="PF02515">
    <property type="entry name" value="CoA_transf_3"/>
    <property type="match status" value="1"/>
</dbReference>
<dbReference type="KEGG" id="aym:YM304_21820"/>
<dbReference type="InterPro" id="IPR044855">
    <property type="entry name" value="CoA-Trfase_III_dom3_sf"/>
</dbReference>
<sequence length="416" mass="45565">MTQIKPLDGIRVIEVDSWMAAPSAGAILADLGADVIKVEPLTGDPMRNTSRPAKVDGEFNGYDFGFDVDNRGKRSIAVDLGSDAGADVVRRLVENADIFLCNLLTRRQERFGLHPERLHELNPKLVHATLTGYGTEGPQAWRPGYDVTAFFGRSGLYDSTREASDALVSMARPAQGDHTTGLALVATILAALRVVDRTGEGQVVETSLFETAAWTLATDYGVTAVDEAPVRHRSRYQQITATANRYPCGDDRWVVFNMPEESGFAQFAKAVGLEHLIDDERFDTLRKRFHNMHELVDLIDEALSVRTRDEWGPIFDEHKIIWGPVLALHEVVADDQAEAMGMFPTIEHPELGEYRTVRSPLRIRGVDTTPSSPSPAVGQHSRSVLRDAGLADADIDRLVDSGAIADPVIARDGGTG</sequence>
<protein>
    <submittedName>
        <fullName evidence="2">Putative CoA-transferase</fullName>
        <ecNumber evidence="2">2.8.3.-</ecNumber>
    </submittedName>
</protein>
<organism evidence="2 3">
    <name type="scientific">Ilumatobacter coccineus (strain NBRC 103263 / KCTC 29153 / YM16-304)</name>
    <dbReference type="NCBI Taxonomy" id="1313172"/>
    <lineage>
        <taxon>Bacteria</taxon>
        <taxon>Bacillati</taxon>
        <taxon>Actinomycetota</taxon>
        <taxon>Acidimicrobiia</taxon>
        <taxon>Acidimicrobiales</taxon>
        <taxon>Ilumatobacteraceae</taxon>
        <taxon>Ilumatobacter</taxon>
    </lineage>
</organism>
<dbReference type="SUPFAM" id="SSF89796">
    <property type="entry name" value="CoA-transferase family III (CaiB/BaiF)"/>
    <property type="match status" value="1"/>
</dbReference>
<accession>A0A6C7EET9</accession>
<evidence type="ECO:0000256" key="1">
    <source>
        <dbReference type="ARBA" id="ARBA00022679"/>
    </source>
</evidence>
<reference evidence="2 3" key="1">
    <citation type="journal article" date="2013" name="Int. J. Syst. Evol. Microbiol.">
        <title>Ilumatobacter nonamiense sp. nov. and Ilumatobacter coccineum sp. nov., isolated from seashore sand.</title>
        <authorList>
            <person name="Matsumoto A."/>
            <person name="Kasai H."/>
            <person name="Matsuo Y."/>
            <person name="Shizuri Y."/>
            <person name="Ichikawa N."/>
            <person name="Fujita N."/>
            <person name="Omura S."/>
            <person name="Takahashi Y."/>
        </authorList>
    </citation>
    <scope>NUCLEOTIDE SEQUENCE [LARGE SCALE GENOMIC DNA]</scope>
    <source>
        <strain evidence="3">NBRC 103263 / KCTC 29153 / YM16-304</strain>
    </source>
</reference>
<dbReference type="RefSeq" id="WP_015441743.1">
    <property type="nucleotide sequence ID" value="NC_020520.1"/>
</dbReference>
<dbReference type="OrthoDB" id="9797653at2"/>
<gene>
    <name evidence="2" type="ORF">YM304_21820</name>
</gene>
<dbReference type="AlphaFoldDB" id="A0A6C7EET9"/>
<dbReference type="Gene3D" id="3.30.1540.10">
    <property type="entry name" value="formyl-coa transferase, domain 3"/>
    <property type="match status" value="1"/>
</dbReference>
<keyword evidence="1 2" id="KW-0808">Transferase</keyword>
<dbReference type="EC" id="2.8.3.-" evidence="2"/>
<dbReference type="EMBL" id="AP012057">
    <property type="protein sequence ID" value="BAN02496.1"/>
    <property type="molecule type" value="Genomic_DNA"/>
</dbReference>
<dbReference type="InterPro" id="IPR023606">
    <property type="entry name" value="CoA-Trfase_III_dom_1_sf"/>
</dbReference>
<dbReference type="GO" id="GO:0008410">
    <property type="term" value="F:CoA-transferase activity"/>
    <property type="evidence" value="ECO:0007669"/>
    <property type="project" value="TreeGrafter"/>
</dbReference>
<proteinExistence type="predicted"/>
<dbReference type="Proteomes" id="UP000011863">
    <property type="component" value="Chromosome"/>
</dbReference>
<evidence type="ECO:0000313" key="3">
    <source>
        <dbReference type="Proteomes" id="UP000011863"/>
    </source>
</evidence>